<proteinExistence type="inferred from homology"/>
<reference evidence="3 4" key="1">
    <citation type="submission" date="2024-01" db="EMBL/GenBank/DDBJ databases">
        <title>Genome assemblies of Stephania.</title>
        <authorList>
            <person name="Yang L."/>
        </authorList>
    </citation>
    <scope>NUCLEOTIDE SEQUENCE [LARGE SCALE GENOMIC DNA]</scope>
    <source>
        <strain evidence="3">QJT</strain>
        <tissue evidence="3">Leaf</tissue>
    </source>
</reference>
<protein>
    <recommendedName>
        <fullName evidence="2">CS domain-containing protein</fullName>
    </recommendedName>
</protein>
<dbReference type="EMBL" id="JBBNAE010000002">
    <property type="protein sequence ID" value="KAK9144264.1"/>
    <property type="molecule type" value="Genomic_DNA"/>
</dbReference>
<dbReference type="PANTHER" id="PTHR21087">
    <property type="entry name" value="SHIKIMATE KINASE"/>
    <property type="match status" value="1"/>
</dbReference>
<comment type="similarity">
    <text evidence="1">Belongs to the shikimate kinase family.</text>
</comment>
<dbReference type="PANTHER" id="PTHR21087:SF23">
    <property type="entry name" value="INACTIVE SHIKIMATE KINASE LIKE 2, CHLOROPLASTIC-RELATED"/>
    <property type="match status" value="1"/>
</dbReference>
<dbReference type="InterPro" id="IPR007052">
    <property type="entry name" value="CS_dom"/>
</dbReference>
<sequence length="392" mass="43089">MASLVCTPTCFNLLFSNTTNPNPISRKTGSLSWKNHALHHKLALSNRFSSVSFSSNLSTVSVNNNTREYEFSDGAAEIELRLPLGNQEIQNSKYISVDAEETSLIIRARASGSLLTLMETSQLYDKIKPAETIWYIDEDQLVINLKKQDSDLNWPDIMESWESLTAGAPQILKGTSVYIVGDSTEINEKVARELAVGLGYTPLNTRELLETFAKQPIDSWLVEEGIDSIVEAESSVLESLSSHIRAVVATLGTPYGAMARADKWQHLYSGFSIWLSQSGAIVCISRSINLISPPGQYNADEGLAKEEAQRQIRDATKGYANAEVVIKLAGWLPNESQTVAQACLSALKRLVLSDKNLPGKKSLYIRLGCRGDWPNIKPPGWHPAAGDDTSET</sequence>
<dbReference type="InterPro" id="IPR027417">
    <property type="entry name" value="P-loop_NTPase"/>
</dbReference>
<dbReference type="Pfam" id="PF01202">
    <property type="entry name" value="SKI"/>
    <property type="match status" value="1"/>
</dbReference>
<evidence type="ECO:0000313" key="4">
    <source>
        <dbReference type="Proteomes" id="UP001417504"/>
    </source>
</evidence>
<evidence type="ECO:0000313" key="3">
    <source>
        <dbReference type="EMBL" id="KAK9144264.1"/>
    </source>
</evidence>
<dbReference type="FunFam" id="2.60.40.790:FF:000050">
    <property type="entry name" value="Probable inactive shikimate kinase like 2, chloroplastic"/>
    <property type="match status" value="1"/>
</dbReference>
<dbReference type="Gene3D" id="2.60.40.790">
    <property type="match status" value="1"/>
</dbReference>
<dbReference type="InterPro" id="IPR031322">
    <property type="entry name" value="Shikimate/glucono_kinase"/>
</dbReference>
<feature type="domain" description="CS" evidence="2">
    <location>
        <begin position="64"/>
        <end position="165"/>
    </location>
</feature>
<evidence type="ECO:0000259" key="2">
    <source>
        <dbReference type="PROSITE" id="PS51203"/>
    </source>
</evidence>
<dbReference type="SUPFAM" id="SSF49764">
    <property type="entry name" value="HSP20-like chaperones"/>
    <property type="match status" value="1"/>
</dbReference>
<dbReference type="AlphaFoldDB" id="A0AAP0PIU3"/>
<gene>
    <name evidence="3" type="ORF">Sjap_004167</name>
</gene>
<comment type="caution">
    <text evidence="3">The sequence shown here is derived from an EMBL/GenBank/DDBJ whole genome shotgun (WGS) entry which is preliminary data.</text>
</comment>
<dbReference type="CDD" id="cd06463">
    <property type="entry name" value="p23_like"/>
    <property type="match status" value="1"/>
</dbReference>
<dbReference type="Gene3D" id="3.40.50.300">
    <property type="entry name" value="P-loop containing nucleotide triphosphate hydrolases"/>
    <property type="match status" value="1"/>
</dbReference>
<dbReference type="InterPro" id="IPR008978">
    <property type="entry name" value="HSP20-like_chaperone"/>
</dbReference>
<evidence type="ECO:0000256" key="1">
    <source>
        <dbReference type="ARBA" id="ARBA00006997"/>
    </source>
</evidence>
<accession>A0AAP0PIU3</accession>
<name>A0AAP0PIU3_9MAGN</name>
<dbReference type="GO" id="GO:0005829">
    <property type="term" value="C:cytosol"/>
    <property type="evidence" value="ECO:0007669"/>
    <property type="project" value="TreeGrafter"/>
</dbReference>
<dbReference type="Pfam" id="PF04969">
    <property type="entry name" value="CS"/>
    <property type="match status" value="1"/>
</dbReference>
<dbReference type="PROSITE" id="PS51203">
    <property type="entry name" value="CS"/>
    <property type="match status" value="1"/>
</dbReference>
<keyword evidence="4" id="KW-1185">Reference proteome</keyword>
<dbReference type="Proteomes" id="UP001417504">
    <property type="component" value="Unassembled WGS sequence"/>
</dbReference>
<organism evidence="3 4">
    <name type="scientific">Stephania japonica</name>
    <dbReference type="NCBI Taxonomy" id="461633"/>
    <lineage>
        <taxon>Eukaryota</taxon>
        <taxon>Viridiplantae</taxon>
        <taxon>Streptophyta</taxon>
        <taxon>Embryophyta</taxon>
        <taxon>Tracheophyta</taxon>
        <taxon>Spermatophyta</taxon>
        <taxon>Magnoliopsida</taxon>
        <taxon>Ranunculales</taxon>
        <taxon>Menispermaceae</taxon>
        <taxon>Menispermoideae</taxon>
        <taxon>Cissampelideae</taxon>
        <taxon>Stephania</taxon>
    </lineage>
</organism>